<accession>A0A943A3Y5</accession>
<keyword evidence="1" id="KW-1133">Transmembrane helix</keyword>
<keyword evidence="1" id="KW-0472">Membrane</keyword>
<name>A0A943A3Y5_VEIPA</name>
<reference evidence="2" key="1">
    <citation type="submission" date="2021-02" db="EMBL/GenBank/DDBJ databases">
        <title>Infant gut strain persistence is associated with maternal origin, phylogeny, and functional potential including surface adhesion and iron acquisition.</title>
        <authorList>
            <person name="Lou Y.C."/>
        </authorList>
    </citation>
    <scope>NUCLEOTIDE SEQUENCE</scope>
    <source>
        <strain evidence="2">L3_108_031G1_dasL3_108_031G1_concoct_20</strain>
    </source>
</reference>
<sequence>MMKVLTIIFLIYYISNLFSPYGIISRNTGDFLEAHSKDEGFLRQSVKLLGLFLIMFLFGIIEMIYVVLATNYGSKIITISFLIFYIINLIISYKKNKKSNSKDEEAIEFLNKFKNNVAKRTVRGTIVTIITIIYFVYMFTVLFF</sequence>
<evidence type="ECO:0000313" key="2">
    <source>
        <dbReference type="EMBL" id="MBS4894025.1"/>
    </source>
</evidence>
<proteinExistence type="predicted"/>
<organism evidence="2 3">
    <name type="scientific">Veillonella parvula</name>
    <name type="common">Staphylococcus parvulus</name>
    <dbReference type="NCBI Taxonomy" id="29466"/>
    <lineage>
        <taxon>Bacteria</taxon>
        <taxon>Bacillati</taxon>
        <taxon>Bacillota</taxon>
        <taxon>Negativicutes</taxon>
        <taxon>Veillonellales</taxon>
        <taxon>Veillonellaceae</taxon>
        <taxon>Veillonella</taxon>
    </lineage>
</organism>
<comment type="caution">
    <text evidence="2">The sequence shown here is derived from an EMBL/GenBank/DDBJ whole genome shotgun (WGS) entry which is preliminary data.</text>
</comment>
<dbReference type="AlphaFoldDB" id="A0A943A3Y5"/>
<feature type="transmembrane region" description="Helical" evidence="1">
    <location>
        <begin position="74"/>
        <end position="93"/>
    </location>
</feature>
<feature type="transmembrane region" description="Helical" evidence="1">
    <location>
        <begin position="6"/>
        <end position="24"/>
    </location>
</feature>
<keyword evidence="1" id="KW-0812">Transmembrane</keyword>
<dbReference type="EMBL" id="JAGZMU010000008">
    <property type="protein sequence ID" value="MBS4894025.1"/>
    <property type="molecule type" value="Genomic_DNA"/>
</dbReference>
<dbReference type="RefSeq" id="WP_278468470.1">
    <property type="nucleotide sequence ID" value="NZ_JAGZMU010000008.1"/>
</dbReference>
<gene>
    <name evidence="2" type="ORF">KHZ90_09680</name>
</gene>
<evidence type="ECO:0000313" key="3">
    <source>
        <dbReference type="Proteomes" id="UP000778864"/>
    </source>
</evidence>
<feature type="transmembrane region" description="Helical" evidence="1">
    <location>
        <begin position="122"/>
        <end position="143"/>
    </location>
</feature>
<feature type="transmembrane region" description="Helical" evidence="1">
    <location>
        <begin position="45"/>
        <end position="68"/>
    </location>
</feature>
<protein>
    <submittedName>
        <fullName evidence="2">Uncharacterized protein</fullName>
    </submittedName>
</protein>
<dbReference type="Proteomes" id="UP000778864">
    <property type="component" value="Unassembled WGS sequence"/>
</dbReference>
<evidence type="ECO:0000256" key="1">
    <source>
        <dbReference type="SAM" id="Phobius"/>
    </source>
</evidence>